<evidence type="ECO:0008006" key="4">
    <source>
        <dbReference type="Google" id="ProtNLM"/>
    </source>
</evidence>
<comment type="caution">
    <text evidence="2">The sequence shown here is derived from an EMBL/GenBank/DDBJ whole genome shotgun (WGS) entry which is preliminary data.</text>
</comment>
<keyword evidence="3" id="KW-1185">Reference proteome</keyword>
<feature type="compositionally biased region" description="Low complexity" evidence="1">
    <location>
        <begin position="219"/>
        <end position="229"/>
    </location>
</feature>
<evidence type="ECO:0000313" key="2">
    <source>
        <dbReference type="EMBL" id="TCO16661.1"/>
    </source>
</evidence>
<dbReference type="EMBL" id="SLWM01000016">
    <property type="protein sequence ID" value="TCO16661.1"/>
    <property type="molecule type" value="Genomic_DNA"/>
</dbReference>
<gene>
    <name evidence="2" type="ORF">EV644_11631</name>
</gene>
<proteinExistence type="predicted"/>
<dbReference type="Proteomes" id="UP000295818">
    <property type="component" value="Unassembled WGS sequence"/>
</dbReference>
<feature type="region of interest" description="Disordered" evidence="1">
    <location>
        <begin position="207"/>
        <end position="238"/>
    </location>
</feature>
<name>A0ABY2BDA5_9ACTN</name>
<reference evidence="2 3" key="1">
    <citation type="journal article" date="2015" name="Stand. Genomic Sci.">
        <title>Genomic Encyclopedia of Bacterial and Archaeal Type Strains, Phase III: the genomes of soil and plant-associated and newly described type strains.</title>
        <authorList>
            <person name="Whitman W.B."/>
            <person name="Woyke T."/>
            <person name="Klenk H.P."/>
            <person name="Zhou Y."/>
            <person name="Lilburn T.G."/>
            <person name="Beck B.J."/>
            <person name="De Vos P."/>
            <person name="Vandamme P."/>
            <person name="Eisen J.A."/>
            <person name="Garrity G."/>
            <person name="Hugenholtz P."/>
            <person name="Kyrpides N.C."/>
        </authorList>
    </citation>
    <scope>NUCLEOTIDE SEQUENCE [LARGE SCALE GENOMIC DNA]</scope>
    <source>
        <strain evidence="2 3">VKM Ac-2538</strain>
    </source>
</reference>
<evidence type="ECO:0000313" key="3">
    <source>
        <dbReference type="Proteomes" id="UP000295818"/>
    </source>
</evidence>
<sequence length="238" mass="26393">MICRATGERTDVGKRKNAAELARREREEWQLGQDWARWLMGGNTPQPLTLYGIVLEPGETAYLQTSVHYARLYGGSGRYSTTGGVYFGRPGMVLGLMAATAAVNASKKAAARRDMQLLWRDLQEVPLIATNYRLMCHLPARGWLSFYYTAVQEFYPDPANWTLTFGFQNAEPLRLGGLPVPTLSVLTAWTVLGDRWQTEPGIAPLVQGATAPQQLPESQAQGQLEGQQQDLPRIPGQD</sequence>
<evidence type="ECO:0000256" key="1">
    <source>
        <dbReference type="SAM" id="MobiDB-lite"/>
    </source>
</evidence>
<protein>
    <recommendedName>
        <fullName evidence="4">DUF4166 domain-containing protein</fullName>
    </recommendedName>
</protein>
<accession>A0ABY2BDA5</accession>
<organism evidence="2 3">
    <name type="scientific">Kribbella orskensis</name>
    <dbReference type="NCBI Taxonomy" id="2512216"/>
    <lineage>
        <taxon>Bacteria</taxon>
        <taxon>Bacillati</taxon>
        <taxon>Actinomycetota</taxon>
        <taxon>Actinomycetes</taxon>
        <taxon>Propionibacteriales</taxon>
        <taxon>Kribbellaceae</taxon>
        <taxon>Kribbella</taxon>
    </lineage>
</organism>